<dbReference type="Proteomes" id="UP000279760">
    <property type="component" value="Chromosome 1"/>
</dbReference>
<reference evidence="1 2" key="1">
    <citation type="submission" date="2018-11" db="EMBL/GenBank/DDBJ databases">
        <title>Complete Genome Sequence of Vbrio mediterranei 117-T6: a Potential Pathogen Bacteria Isolated from the Conchocelis of Pyropia.</title>
        <authorList>
            <person name="Liu Q."/>
        </authorList>
    </citation>
    <scope>NUCLEOTIDE SEQUENCE [LARGE SCALE GENOMIC DNA]</scope>
    <source>
        <strain evidence="1 2">117-T6</strain>
    </source>
</reference>
<dbReference type="PROSITE" id="PS51257">
    <property type="entry name" value="PROKAR_LIPOPROTEIN"/>
    <property type="match status" value="1"/>
</dbReference>
<evidence type="ECO:0000313" key="1">
    <source>
        <dbReference type="EMBL" id="AYV22368.1"/>
    </source>
</evidence>
<proteinExistence type="predicted"/>
<accession>A0A3G4VEG7</accession>
<evidence type="ECO:0000313" key="2">
    <source>
        <dbReference type="Proteomes" id="UP000279760"/>
    </source>
</evidence>
<name>A0A3G4VEG7_9VIBR</name>
<gene>
    <name evidence="1" type="ORF">ECB94_14480</name>
</gene>
<sequence length="271" mass="30962">MKLPYLLSALVATSLLSGCFETRKNTDQLCESEPSLNCSSLNINDGQCRIARTDLIWHRYEMLDDPSEKNQVKDYHLLKEYRKCLELASQIQPIEQADLKTKRFNALMYSIEEQERITRDLASSTSPETLYFLWSETGSQAAKRRFLAMENTGVLDTSSMQYALATYYISRDKQKTYQLLNRSLELSAGGKYVNKEVIKSLASVTQNLDLPKQSYLWAMVGKEFDVPIASDNELRLLFGLAEEDYRSLNEQAKTVAKAIDNGSYTRDLVLQ</sequence>
<organism evidence="1 2">
    <name type="scientific">Vibrio mediterranei</name>
    <dbReference type="NCBI Taxonomy" id="689"/>
    <lineage>
        <taxon>Bacteria</taxon>
        <taxon>Pseudomonadati</taxon>
        <taxon>Pseudomonadota</taxon>
        <taxon>Gammaproteobacteria</taxon>
        <taxon>Vibrionales</taxon>
        <taxon>Vibrionaceae</taxon>
        <taxon>Vibrio</taxon>
    </lineage>
</organism>
<dbReference type="AlphaFoldDB" id="A0A3G4VEG7"/>
<dbReference type="Pfam" id="PF11207">
    <property type="entry name" value="DUF2989"/>
    <property type="match status" value="1"/>
</dbReference>
<dbReference type="InterPro" id="IPR021372">
    <property type="entry name" value="DUF2989"/>
</dbReference>
<dbReference type="GeneID" id="64085463"/>
<dbReference type="EMBL" id="CP033577">
    <property type="protein sequence ID" value="AYV22368.1"/>
    <property type="molecule type" value="Genomic_DNA"/>
</dbReference>
<dbReference type="RefSeq" id="WP_124940867.1">
    <property type="nucleotide sequence ID" value="NZ_CP033577.1"/>
</dbReference>
<protein>
    <submittedName>
        <fullName evidence="1">DUF2989 domain-containing protein</fullName>
    </submittedName>
</protein>